<name>A0A1N7H3F4_9RHOB</name>
<feature type="chain" id="PRO_5009942382" description="Hemolysin-type calcium-binding repeat-containing protein" evidence="2">
    <location>
        <begin position="21"/>
        <end position="537"/>
    </location>
</feature>
<dbReference type="PANTHER" id="PTHR38340:SF1">
    <property type="entry name" value="S-LAYER PROTEIN"/>
    <property type="match status" value="1"/>
</dbReference>
<dbReference type="EMBL" id="FTNV01000002">
    <property type="protein sequence ID" value="SIS19377.1"/>
    <property type="molecule type" value="Genomic_DNA"/>
</dbReference>
<dbReference type="Gene3D" id="2.160.20.160">
    <property type="match status" value="1"/>
</dbReference>
<evidence type="ECO:0000313" key="4">
    <source>
        <dbReference type="Proteomes" id="UP000186019"/>
    </source>
</evidence>
<gene>
    <name evidence="3" type="ORF">SAMN05421666_2435</name>
</gene>
<dbReference type="Pfam" id="PF00353">
    <property type="entry name" value="HemolysinCabind"/>
    <property type="match status" value="5"/>
</dbReference>
<feature type="region of interest" description="Disordered" evidence="1">
    <location>
        <begin position="23"/>
        <end position="57"/>
    </location>
</feature>
<feature type="signal peptide" evidence="2">
    <location>
        <begin position="1"/>
        <end position="20"/>
    </location>
</feature>
<protein>
    <recommendedName>
        <fullName evidence="5">Hemolysin-type calcium-binding repeat-containing protein</fullName>
    </recommendedName>
</protein>
<evidence type="ECO:0000256" key="1">
    <source>
        <dbReference type="SAM" id="MobiDB-lite"/>
    </source>
</evidence>
<keyword evidence="2" id="KW-0732">Signal</keyword>
<dbReference type="Proteomes" id="UP000186019">
    <property type="component" value="Unassembled WGS sequence"/>
</dbReference>
<dbReference type="RefSeq" id="WP_076534333.1">
    <property type="nucleotide sequence ID" value="NZ_FOAC01000003.1"/>
</dbReference>
<keyword evidence="4" id="KW-1185">Reference proteome</keyword>
<proteinExistence type="predicted"/>
<evidence type="ECO:0000313" key="3">
    <source>
        <dbReference type="EMBL" id="SIS19377.1"/>
    </source>
</evidence>
<dbReference type="InterPro" id="IPR001343">
    <property type="entry name" value="Hemolysn_Ca-bd"/>
</dbReference>
<evidence type="ECO:0000256" key="2">
    <source>
        <dbReference type="SAM" id="SignalP"/>
    </source>
</evidence>
<dbReference type="InterPro" id="IPR050557">
    <property type="entry name" value="RTX_toxin/Mannuronan_C5-epim"/>
</dbReference>
<organism evidence="3 4">
    <name type="scientific">Roseovarius nanhaiticus</name>
    <dbReference type="NCBI Taxonomy" id="573024"/>
    <lineage>
        <taxon>Bacteria</taxon>
        <taxon>Pseudomonadati</taxon>
        <taxon>Pseudomonadota</taxon>
        <taxon>Alphaproteobacteria</taxon>
        <taxon>Rhodobacterales</taxon>
        <taxon>Roseobacteraceae</taxon>
        <taxon>Roseovarius</taxon>
    </lineage>
</organism>
<dbReference type="PRINTS" id="PR00313">
    <property type="entry name" value="CABNDNGRPT"/>
</dbReference>
<dbReference type="PANTHER" id="PTHR38340">
    <property type="entry name" value="S-LAYER PROTEIN"/>
    <property type="match status" value="1"/>
</dbReference>
<dbReference type="GO" id="GO:0005509">
    <property type="term" value="F:calcium ion binding"/>
    <property type="evidence" value="ECO:0007669"/>
    <property type="project" value="InterPro"/>
</dbReference>
<feature type="compositionally biased region" description="Acidic residues" evidence="1">
    <location>
        <begin position="32"/>
        <end position="47"/>
    </location>
</feature>
<reference evidence="3 4" key="1">
    <citation type="submission" date="2017-01" db="EMBL/GenBank/DDBJ databases">
        <authorList>
            <person name="Mah S.A."/>
            <person name="Swanson W.J."/>
            <person name="Moy G.W."/>
            <person name="Vacquier V.D."/>
        </authorList>
    </citation>
    <scope>NUCLEOTIDE SEQUENCE [LARGE SCALE GENOMIC DNA]</scope>
    <source>
        <strain evidence="3 4">DSM 29590</strain>
    </source>
</reference>
<accession>A0A1N7H3F4</accession>
<dbReference type="AlphaFoldDB" id="A0A1N7H3F4"/>
<dbReference type="STRING" id="573024.SAMN05216208_2884"/>
<evidence type="ECO:0008006" key="5">
    <source>
        <dbReference type="Google" id="ProtNLM"/>
    </source>
</evidence>
<sequence length="537" mass="54313">MEFLLLGALALIFGATVVNSDDDDMARAAPEPDGEDEDAAPSTDETEDRNLILGTDGDDTLAAGQNDLLRAGRGNDLLGGTDNAIISAGPGDDTIAATDTVTADGGFGNDIITAGGDATVTGGAGDDQLALGNNARGSGGDGNDTLAGANFSTVFGEDGEDVLNLRGAAVGFGGLGDDLITAAGRSEANGGGGNDAIIAEGNATARGGAGDDQIIGQDNARLFGGRGDDVVVGFGAASVDGGTGDDLIGFELPNETSSTSHVLTGGAGTDVFGLSLYQTDADQTAQIAPITITDFDAATEILLLETPPPASTTITLNADQSETEVRLTFDTLPDVTITLQNAPDFSEENLTFVPLSSDPTIAMQTMGTPGDDTLVGDQGADIAPGAGDDDIALYMAPGDADPAALSTVDLTDPDDTLTLYLDGRADGTYHLREVTTRETVQSDSNAEVIEARSTLEIAFIPTASGVSAPSDAQFLGTDPVDGLERLAVIDLGTETLTENLNVTVDDPGRFTTAGTVNDMPSVKVFGPLASQGAIQRA</sequence>